<dbReference type="InterPro" id="IPR000212">
    <property type="entry name" value="DNA_helicase_UvrD/REP"/>
</dbReference>
<dbReference type="KEGG" id="git:C6V83_08745"/>
<keyword evidence="4 5" id="KW-0067">ATP-binding</keyword>
<dbReference type="GO" id="GO:0005829">
    <property type="term" value="C:cytosol"/>
    <property type="evidence" value="ECO:0007669"/>
    <property type="project" value="TreeGrafter"/>
</dbReference>
<keyword evidence="3 5" id="KW-0347">Helicase</keyword>
<feature type="domain" description="UvrD-like helicase ATP-binding" evidence="6">
    <location>
        <begin position="196"/>
        <end position="594"/>
    </location>
</feature>
<reference evidence="7 8" key="1">
    <citation type="submission" date="2018-03" db="EMBL/GenBank/DDBJ databases">
        <title>Characteristics and genome of n-alkane degrading marine bacteria Gordonia iterans isolated from crude oil contaminated in Tae-an, South Korea.</title>
        <authorList>
            <person name="Lee S.-S."/>
            <person name="Kim H."/>
        </authorList>
    </citation>
    <scope>NUCLEOTIDE SEQUENCE [LARGE SCALE GENOMIC DNA]</scope>
    <source>
        <strain evidence="7 8">Co17</strain>
    </source>
</reference>
<dbReference type="InterPro" id="IPR014016">
    <property type="entry name" value="UvrD-like_ATP-bd"/>
</dbReference>
<organism evidence="7 8">
    <name type="scientific">Gordonia iterans</name>
    <dbReference type="NCBI Taxonomy" id="1004901"/>
    <lineage>
        <taxon>Bacteria</taxon>
        <taxon>Bacillati</taxon>
        <taxon>Actinomycetota</taxon>
        <taxon>Actinomycetes</taxon>
        <taxon>Mycobacteriales</taxon>
        <taxon>Gordoniaceae</taxon>
        <taxon>Gordonia</taxon>
    </lineage>
</organism>
<evidence type="ECO:0000256" key="1">
    <source>
        <dbReference type="ARBA" id="ARBA00022741"/>
    </source>
</evidence>
<dbReference type="OrthoDB" id="9787585at2"/>
<evidence type="ECO:0000313" key="7">
    <source>
        <dbReference type="EMBL" id="AVM00346.1"/>
    </source>
</evidence>
<protein>
    <submittedName>
        <fullName evidence="7">AAA family ATPase</fullName>
    </submittedName>
</protein>
<dbReference type="EMBL" id="CP027433">
    <property type="protein sequence ID" value="AVM00346.1"/>
    <property type="molecule type" value="Genomic_DNA"/>
</dbReference>
<dbReference type="PANTHER" id="PTHR11070">
    <property type="entry name" value="UVRD / RECB / PCRA DNA HELICASE FAMILY MEMBER"/>
    <property type="match status" value="1"/>
</dbReference>
<feature type="binding site" evidence="5">
    <location>
        <begin position="217"/>
        <end position="224"/>
    </location>
    <ligand>
        <name>ATP</name>
        <dbReference type="ChEBI" id="CHEBI:30616"/>
    </ligand>
</feature>
<evidence type="ECO:0000259" key="6">
    <source>
        <dbReference type="PROSITE" id="PS51198"/>
    </source>
</evidence>
<evidence type="ECO:0000256" key="5">
    <source>
        <dbReference type="PROSITE-ProRule" id="PRU00560"/>
    </source>
</evidence>
<keyword evidence="2 5" id="KW-0378">Hydrolase</keyword>
<keyword evidence="8" id="KW-1185">Reference proteome</keyword>
<dbReference type="RefSeq" id="WP_105942074.1">
    <property type="nucleotide sequence ID" value="NZ_CP027433.1"/>
</dbReference>
<dbReference type="NCBIfam" id="NF041254">
    <property type="entry name" value="motor_HelR"/>
    <property type="match status" value="1"/>
</dbReference>
<evidence type="ECO:0000256" key="3">
    <source>
        <dbReference type="ARBA" id="ARBA00022806"/>
    </source>
</evidence>
<dbReference type="AlphaFoldDB" id="A0A2S0KFB3"/>
<dbReference type="SUPFAM" id="SSF52540">
    <property type="entry name" value="P-loop containing nucleoside triphosphate hydrolases"/>
    <property type="match status" value="1"/>
</dbReference>
<dbReference type="Proteomes" id="UP000239814">
    <property type="component" value="Chromosome"/>
</dbReference>
<name>A0A2S0KFB3_9ACTN</name>
<proteinExistence type="predicted"/>
<dbReference type="InterPro" id="IPR027417">
    <property type="entry name" value="P-loop_NTPase"/>
</dbReference>
<dbReference type="GO" id="GO:0016787">
    <property type="term" value="F:hydrolase activity"/>
    <property type="evidence" value="ECO:0007669"/>
    <property type="project" value="UniProtKB-UniRule"/>
</dbReference>
<dbReference type="PROSITE" id="PS51198">
    <property type="entry name" value="UVRD_HELICASE_ATP_BIND"/>
    <property type="match status" value="1"/>
</dbReference>
<dbReference type="GO" id="GO:0005524">
    <property type="term" value="F:ATP binding"/>
    <property type="evidence" value="ECO:0007669"/>
    <property type="project" value="UniProtKB-UniRule"/>
</dbReference>
<sequence length="715" mass="77393">MTTSTDSHFALPQDLRRKAAPSLIDDDEARFAAIDAAVAAQVAAGAERLAALYRVSASSGREAAERDAEIRSLTARLGVLRRRGAELCLGRMSPADGADVYLGRLGVTDAQGRELLRDWRTPAAAPFFAASRAASHGLLSRRRYRWSGGRVVDFWDELLTDEPGDRHDDAALDAESSFLAALGDSRTTRMRDVLTTLAADQDAIIRDPANGTLVVDGGPGTGKTVVALHRAAYLLYADPRVTAARGGVLFVGPTERFLKYVADVVPDLGEEGTRFATLRDLVSEGAGARPEPDPVIAGLKAGLTAVVEPAIAFYEEPPNEPLTVETDWAEIEITPADWAVAFDAVEPGTPHNEARGVIREALIEVLTERHDDLPAAEFGAALTADHDLRLALNRAWPLLEPTDVVADLWTVPAYLRRCAPWLNDDEVRALQRPSAPQSWTDADLPLLDAARHRLGDKGFEARLRRRTSTVTEQHRVMDEVLDQLVAADDDREGLVQQFAFGGMSALTTDESGLPTGDSDRLAGPFAHVIVDEAQELTEAQWEMLRRRCPAGGFTVVGDRAQARRGFAEPWEERLSRAGLRNIRVARLSLNYRTPRAIMECAAREIVTALPTANIPESLRDNGISVRTIGYDTIGAALTAWLAANSGVAGVIVAPDQELDLPGDPRITRLAPDTTSGLEYDLVAVCSPAGYGQGLSGAVSRYIAMTRATREMMIVR</sequence>
<dbReference type="Gene3D" id="3.40.50.300">
    <property type="entry name" value="P-loop containing nucleotide triphosphate hydrolases"/>
    <property type="match status" value="2"/>
</dbReference>
<keyword evidence="1 5" id="KW-0547">Nucleotide-binding</keyword>
<dbReference type="PANTHER" id="PTHR11070:SF45">
    <property type="entry name" value="DNA 3'-5' HELICASE"/>
    <property type="match status" value="1"/>
</dbReference>
<dbReference type="Pfam" id="PF13245">
    <property type="entry name" value="AAA_19"/>
    <property type="match status" value="1"/>
</dbReference>
<dbReference type="GO" id="GO:0043138">
    <property type="term" value="F:3'-5' DNA helicase activity"/>
    <property type="evidence" value="ECO:0007669"/>
    <property type="project" value="TreeGrafter"/>
</dbReference>
<gene>
    <name evidence="7" type="ORF">C6V83_08745</name>
</gene>
<dbReference type="GO" id="GO:0003677">
    <property type="term" value="F:DNA binding"/>
    <property type="evidence" value="ECO:0007669"/>
    <property type="project" value="InterPro"/>
</dbReference>
<evidence type="ECO:0000313" key="8">
    <source>
        <dbReference type="Proteomes" id="UP000239814"/>
    </source>
</evidence>
<evidence type="ECO:0000256" key="2">
    <source>
        <dbReference type="ARBA" id="ARBA00022801"/>
    </source>
</evidence>
<dbReference type="GO" id="GO:0000725">
    <property type="term" value="P:recombinational repair"/>
    <property type="evidence" value="ECO:0007669"/>
    <property type="project" value="TreeGrafter"/>
</dbReference>
<accession>A0A2S0KFB3</accession>
<evidence type="ECO:0000256" key="4">
    <source>
        <dbReference type="ARBA" id="ARBA00022840"/>
    </source>
</evidence>